<accession>A0A6S5C678</accession>
<evidence type="ECO:0000313" key="2">
    <source>
        <dbReference type="EMBL" id="BBR37828.1"/>
    </source>
</evidence>
<dbReference type="InterPro" id="IPR011990">
    <property type="entry name" value="TPR-like_helical_dom_sf"/>
</dbReference>
<dbReference type="SUPFAM" id="SSF48452">
    <property type="entry name" value="TPR-like"/>
    <property type="match status" value="2"/>
</dbReference>
<protein>
    <submittedName>
        <fullName evidence="2">Poly-beta-1,6 N-acetyl-D-glucosamine export porin PgaA</fullName>
    </submittedName>
</protein>
<dbReference type="Proteomes" id="UP000515442">
    <property type="component" value="Chromosome"/>
</dbReference>
<gene>
    <name evidence="2" type="primary">hmsH</name>
    <name evidence="2" type="ORF">WP3W19E03_03530</name>
</gene>
<evidence type="ECO:0000259" key="1">
    <source>
        <dbReference type="Pfam" id="PF21197"/>
    </source>
</evidence>
<dbReference type="Gene3D" id="1.25.40.10">
    <property type="entry name" value="Tetratricopeptide repeat domain"/>
    <property type="match status" value="2"/>
</dbReference>
<dbReference type="NCBIfam" id="TIGR03939">
    <property type="entry name" value="PGA_TPR_OMP"/>
    <property type="match status" value="1"/>
</dbReference>
<dbReference type="Pfam" id="PF21197">
    <property type="entry name" value="PgaA_barrel"/>
    <property type="match status" value="1"/>
</dbReference>
<dbReference type="EMBL" id="AP022038">
    <property type="protein sequence ID" value="BBR37828.1"/>
    <property type="molecule type" value="Genomic_DNA"/>
</dbReference>
<organism evidence="2 3">
    <name type="scientific">Aeromonas veronii</name>
    <dbReference type="NCBI Taxonomy" id="654"/>
    <lineage>
        <taxon>Bacteria</taxon>
        <taxon>Pseudomonadati</taxon>
        <taxon>Pseudomonadota</taxon>
        <taxon>Gammaproteobacteria</taxon>
        <taxon>Aeromonadales</taxon>
        <taxon>Aeromonadaceae</taxon>
        <taxon>Aeromonas</taxon>
    </lineage>
</organism>
<reference evidence="2 3" key="1">
    <citation type="submission" date="2019-12" db="EMBL/GenBank/DDBJ databases">
        <title>complete genome sequences of Aeromonas veronii str. WP3-W19-ESBL-03 isolated from wastewater treatment plant effluent.</title>
        <authorList>
            <person name="Sekizuka T."/>
            <person name="Itokawa K."/>
            <person name="Yatsu K."/>
            <person name="Inamine Y."/>
            <person name="Kuroda M."/>
        </authorList>
    </citation>
    <scope>NUCLEOTIDE SEQUENCE [LARGE SCALE GENOMIC DNA]</scope>
    <source>
        <strain evidence="2 3">WP3-W19-ESBL-03</strain>
    </source>
</reference>
<dbReference type="InterPro" id="IPR049003">
    <property type="entry name" value="PgaA_barrel"/>
</dbReference>
<feature type="domain" description="PgaA membrane beta barrel" evidence="1">
    <location>
        <begin position="512"/>
        <end position="786"/>
    </location>
</feature>
<dbReference type="AlphaFoldDB" id="A0A6S5C678"/>
<sequence>MGGMLRMNRIFLMFALLPLLVCASEVDRAREAWVIKARAGELDAAAHGLSGLYRQSGDGKVLDDLIAVQLWRGDRKGALAACEPCEFSPISNSTLEGVARAARDEKRYSEAISYYRILQGRDPANPNGWLGLFLTASDQGNRELARSAAADYEARFGRDQAILEARIYAARQGDDPMGELLARQQWLELEPDNPEQVLALYRVAVSLGAGPAAAELMDRYPKLFKPVDRLWLDYYQAVNLLRISAQTEDPVLARRSLTRTLALQDRILARAPHDHVLYISARRDVVVTLVALGDFVRAEQESAALQAEGPLPDYVLEARADALAGLGRVDEASVIYQQLATPARAKDKRLLERRFYAYSDGERYGAAQGLLDGWQEPPTRWDFTGNMRMANDDYEKVLQLKTLLQAWRGEAGAAEAQLEGWLQTAPANPWLWLQLGDIRRWRGHPDGAEQAYQQAVRWLPAGRTVLAEPGRLNARLDKGDWQGTPQAVRSLGNLTRDRQELQQRLTLEQAPQLVTEVTHGRNEGGSVQASRDWSYDSRLYSARTDGGDRLFVRRQGSFGEFDQQPERAAYTGLGAELSFYPLQLTLEGGTGSELNHKGYLWSRLDWRLDDRWTLGTAINLNSADTPLRALARGNYADQYQLDLGWRQDETREGALRLERMDISDGNRRLTASGWLRQDLWRRDRWWFDTTLRGATSRNEAVEVDYFNPLQDRNLELELAGRYRLPLDGRRSLLQSLIISGNQYWQQGYGSDQGWQLSYRHDWILSPALSLGYGLGRRQAIYDGNPEFGNFIFANLQWSFM</sequence>
<name>A0A6S5C678_AERVE</name>
<dbReference type="InterPro" id="IPR023870">
    <property type="entry name" value="PGA_export_porin_PgaA"/>
</dbReference>
<proteinExistence type="predicted"/>
<evidence type="ECO:0000313" key="3">
    <source>
        <dbReference type="Proteomes" id="UP000515442"/>
    </source>
</evidence>
<dbReference type="GO" id="GO:1901515">
    <property type="term" value="F:poly-beta-1,6-N-acetyl-D-glucosamine transmembrane transporter activity"/>
    <property type="evidence" value="ECO:0007669"/>
    <property type="project" value="InterPro"/>
</dbReference>